<dbReference type="GO" id="GO:0003677">
    <property type="term" value="F:DNA binding"/>
    <property type="evidence" value="ECO:0007669"/>
    <property type="project" value="InterPro"/>
</dbReference>
<keyword evidence="4" id="KW-1185">Reference proteome</keyword>
<evidence type="ECO:0000313" key="4">
    <source>
        <dbReference type="Proteomes" id="UP000315364"/>
    </source>
</evidence>
<dbReference type="InterPro" id="IPR011979">
    <property type="entry name" value="Antitox_Xre"/>
</dbReference>
<dbReference type="InterPro" id="IPR024467">
    <property type="entry name" value="Xre/MbcA/ParS-like_toxin-bd"/>
</dbReference>
<evidence type="ECO:0000259" key="2">
    <source>
        <dbReference type="Pfam" id="PF20432"/>
    </source>
</evidence>
<accession>A0A5B8LSV9</accession>
<dbReference type="AlphaFoldDB" id="A0A5B8LSV9"/>
<dbReference type="Pfam" id="PF09722">
    <property type="entry name" value="Xre_MbcA_ParS_C"/>
    <property type="match status" value="1"/>
</dbReference>
<proteinExistence type="predicted"/>
<dbReference type="Pfam" id="PF20432">
    <property type="entry name" value="Xre-like-HTH"/>
    <property type="match status" value="1"/>
</dbReference>
<protein>
    <submittedName>
        <fullName evidence="3">DUF2384 domain-containing protein</fullName>
    </submittedName>
</protein>
<dbReference type="OrthoDB" id="5918037at2"/>
<dbReference type="Proteomes" id="UP000315364">
    <property type="component" value="Chromosome"/>
</dbReference>
<dbReference type="NCBIfam" id="TIGR02293">
    <property type="entry name" value="TAS_TIGR02293"/>
    <property type="match status" value="1"/>
</dbReference>
<evidence type="ECO:0000259" key="1">
    <source>
        <dbReference type="Pfam" id="PF09722"/>
    </source>
</evidence>
<evidence type="ECO:0000313" key="3">
    <source>
        <dbReference type="EMBL" id="QDZ10582.1"/>
    </source>
</evidence>
<dbReference type="InterPro" id="IPR046847">
    <property type="entry name" value="Xre-like_HTH"/>
</dbReference>
<feature type="domain" description="Antitoxin Xre-like helix-turn-helix" evidence="2">
    <location>
        <begin position="38"/>
        <end position="101"/>
    </location>
</feature>
<name>A0A5B8LSV9_9HYPH</name>
<sequence length="159" mass="16942">MHGLAEAAQMPFVSEPVCASALLGGKRLLKQAVHDGLDAHQLIAAGLPGEALSYLEGQLTVLDAVAFEKAIGMSVRTLQRRRADPGQPLSVEQSGRVWKFAEILAKATAIMGSQRDAEEWLNEPAIGLNGHKPLDLLTTSAGAELVETLLGQIEYGVYV</sequence>
<gene>
    <name evidence="3" type="ORF">FPZ08_07345</name>
</gene>
<feature type="domain" description="Antitoxin Xre/MbcA/ParS-like toxin-binding" evidence="1">
    <location>
        <begin position="107"/>
        <end position="156"/>
    </location>
</feature>
<dbReference type="KEGG" id="dea:FPZ08_07345"/>
<organism evidence="3 4">
    <name type="scientific">Devosia ginsengisoli</name>
    <dbReference type="NCBI Taxonomy" id="400770"/>
    <lineage>
        <taxon>Bacteria</taxon>
        <taxon>Pseudomonadati</taxon>
        <taxon>Pseudomonadota</taxon>
        <taxon>Alphaproteobacteria</taxon>
        <taxon>Hyphomicrobiales</taxon>
        <taxon>Devosiaceae</taxon>
        <taxon>Devosia</taxon>
    </lineage>
</organism>
<dbReference type="EMBL" id="CP042304">
    <property type="protein sequence ID" value="QDZ10582.1"/>
    <property type="molecule type" value="Genomic_DNA"/>
</dbReference>
<reference evidence="3 4" key="1">
    <citation type="submission" date="2019-07" db="EMBL/GenBank/DDBJ databases">
        <title>Full genome sequence of Devosia sp. Gsoil 520.</title>
        <authorList>
            <person name="Im W.-T."/>
        </authorList>
    </citation>
    <scope>NUCLEOTIDE SEQUENCE [LARGE SCALE GENOMIC DNA]</scope>
    <source>
        <strain evidence="3 4">Gsoil 520</strain>
    </source>
</reference>